<accession>A0A2M9R5U1</accession>
<dbReference type="RefSeq" id="WP_100677805.1">
    <property type="nucleotide sequence ID" value="NZ_NIPO01000001.1"/>
</dbReference>
<reference evidence="1 2" key="1">
    <citation type="submission" date="2017-06" db="EMBL/GenBank/DDBJ databases">
        <title>Description of Avrilella dinanensis gen. nov. sp. nov.</title>
        <authorList>
            <person name="Leyer C."/>
            <person name="Sassi M."/>
            <person name="Minet J."/>
            <person name="Kayal S."/>
            <person name="Cattoir V."/>
        </authorList>
    </citation>
    <scope>NUCLEOTIDE SEQUENCE [LARGE SCALE GENOMIC DNA]</scope>
    <source>
        <strain evidence="1 2">UR159</strain>
    </source>
</reference>
<gene>
    <name evidence="1" type="ORF">CDL10_06655</name>
</gene>
<dbReference type="AlphaFoldDB" id="A0A2M9R5U1"/>
<dbReference type="EMBL" id="NIPO01000001">
    <property type="protein sequence ID" value="PJR04242.1"/>
    <property type="molecule type" value="Genomic_DNA"/>
</dbReference>
<sequence>MDYFDEQNAKLYDFLYQTFDLRKCKTWDDVAKNITQLKVKRTYRVFAKLFTRNFDYSTELGNLKSTFSSIHYSTLKANRIIDEIVRFSLYSDKILVFHPLQNPSVTNQDIDPRINAKRWLPDFLDALYFYIIIQKWVKAGIVKLVVNPCEYDLDLRDEIDKRIKERVLKINRDDFFEIGKESAENHLAEQFAIYSKNKNKEEIIQDILSLQNPVFTNKEAESFADKILEHISKTNPLWNKIDKSNFNRDGMITPLKSGGSIEAMLYVSKISGGNIYTPSETSWYQIKQLGVNDFWTKTNHLYSQIPLTFLNNVDTAFALKMREEGRLEGVRQELKKIYGELSKIDINELDEQKIKFIQEGFTEEIKKAESEWDLIKKQANLSRQYWASANVAVPLIINEVSILPLAVTSLAWLYKNEKTTFDKQRAFRVQKPISVYLDLKNKKQDFLTELRNCIM</sequence>
<comment type="caution">
    <text evidence="1">The sequence shown here is derived from an EMBL/GenBank/DDBJ whole genome shotgun (WGS) entry which is preliminary data.</text>
</comment>
<evidence type="ECO:0000313" key="2">
    <source>
        <dbReference type="Proteomes" id="UP000231960"/>
    </source>
</evidence>
<evidence type="ECO:0000313" key="1">
    <source>
        <dbReference type="EMBL" id="PJR04242.1"/>
    </source>
</evidence>
<organism evidence="1 2">
    <name type="scientific">Avrilella dinanensis</name>
    <dbReference type="NCBI Taxonomy" id="2008672"/>
    <lineage>
        <taxon>Bacteria</taxon>
        <taxon>Pseudomonadati</taxon>
        <taxon>Bacteroidota</taxon>
        <taxon>Flavobacteriia</taxon>
        <taxon>Flavobacteriales</taxon>
        <taxon>Flavobacteriaceae</taxon>
        <taxon>Avrilella</taxon>
    </lineage>
</organism>
<dbReference type="Proteomes" id="UP000231960">
    <property type="component" value="Unassembled WGS sequence"/>
</dbReference>
<name>A0A2M9R5U1_9FLAO</name>
<protein>
    <submittedName>
        <fullName evidence="1">Uncharacterized protein</fullName>
    </submittedName>
</protein>
<proteinExistence type="predicted"/>
<dbReference type="OrthoDB" id="1322097at2"/>
<keyword evidence="2" id="KW-1185">Reference proteome</keyword>